<accession>A0A086SUR1</accession>
<protein>
    <submittedName>
        <fullName evidence="2">Uncharacterized protein</fullName>
    </submittedName>
</protein>
<reference evidence="3" key="1">
    <citation type="journal article" date="2014" name="Genome Announc.">
        <title>Genome sequence and annotation of Acremonium chrysogenum, producer of the beta-lactam antibiotic cephalosporin C.</title>
        <authorList>
            <person name="Terfehr D."/>
            <person name="Dahlmann T.A."/>
            <person name="Specht T."/>
            <person name="Zadra I."/>
            <person name="Kuernsteiner H."/>
            <person name="Kueck U."/>
        </authorList>
    </citation>
    <scope>NUCLEOTIDE SEQUENCE [LARGE SCALE GENOMIC DNA]</scope>
    <source>
        <strain evidence="3">ATCC 11550 / CBS 779.69 / DSM 880 / IAM 14645 / JCM 23072 / IMI 49137</strain>
    </source>
</reference>
<keyword evidence="3" id="KW-1185">Reference proteome</keyword>
<evidence type="ECO:0000313" key="3">
    <source>
        <dbReference type="Proteomes" id="UP000029964"/>
    </source>
</evidence>
<dbReference type="AlphaFoldDB" id="A0A086SUR1"/>
<feature type="region of interest" description="Disordered" evidence="1">
    <location>
        <begin position="87"/>
        <end position="117"/>
    </location>
</feature>
<feature type="compositionally biased region" description="Acidic residues" evidence="1">
    <location>
        <begin position="100"/>
        <end position="117"/>
    </location>
</feature>
<gene>
    <name evidence="2" type="ORF">ACRE_084560</name>
</gene>
<name>A0A086SUR1_HAPC1</name>
<proteinExistence type="predicted"/>
<evidence type="ECO:0000256" key="1">
    <source>
        <dbReference type="SAM" id="MobiDB-lite"/>
    </source>
</evidence>
<comment type="caution">
    <text evidence="2">The sequence shown here is derived from an EMBL/GenBank/DDBJ whole genome shotgun (WGS) entry which is preliminary data.</text>
</comment>
<dbReference type="Proteomes" id="UP000029964">
    <property type="component" value="Unassembled WGS sequence"/>
</dbReference>
<sequence length="117" mass="12507">MAQTLGCSRVKEVDGYPRASEQPSSLAARVRPVQALGLDTSKPDRCVVVTGRALAGRLLRGVGRIMRPWATMDTKLAGAVTGAIGASRNGRRVLPRSGDKDEDDWGGNEEDEGGEDW</sequence>
<dbReference type="EMBL" id="JPKY01000163">
    <property type="protein sequence ID" value="KFH40843.1"/>
    <property type="molecule type" value="Genomic_DNA"/>
</dbReference>
<evidence type="ECO:0000313" key="2">
    <source>
        <dbReference type="EMBL" id="KFH40843.1"/>
    </source>
</evidence>
<organism evidence="2 3">
    <name type="scientific">Hapsidospora chrysogenum (strain ATCC 11550 / CBS 779.69 / DSM 880 / IAM 14645 / JCM 23072 / IMI 49137)</name>
    <name type="common">Acremonium chrysogenum</name>
    <dbReference type="NCBI Taxonomy" id="857340"/>
    <lineage>
        <taxon>Eukaryota</taxon>
        <taxon>Fungi</taxon>
        <taxon>Dikarya</taxon>
        <taxon>Ascomycota</taxon>
        <taxon>Pezizomycotina</taxon>
        <taxon>Sordariomycetes</taxon>
        <taxon>Hypocreomycetidae</taxon>
        <taxon>Hypocreales</taxon>
        <taxon>Bionectriaceae</taxon>
        <taxon>Hapsidospora</taxon>
    </lineage>
</organism>
<dbReference type="HOGENOM" id="CLU_2084135_0_0_1"/>